<evidence type="ECO:0000313" key="8">
    <source>
        <dbReference type="EMBL" id="MBC6678636.1"/>
    </source>
</evidence>
<reference evidence="8" key="1">
    <citation type="submission" date="2020-08" db="EMBL/GenBank/DDBJ databases">
        <title>Genome public.</title>
        <authorList>
            <person name="Liu C."/>
            <person name="Sun Q."/>
        </authorList>
    </citation>
    <scope>NUCLEOTIDE SEQUENCE</scope>
    <source>
        <strain evidence="8">BX12</strain>
    </source>
</reference>
<feature type="domain" description="RNA-binding S4" evidence="7">
    <location>
        <begin position="13"/>
        <end position="72"/>
    </location>
</feature>
<dbReference type="PROSITE" id="PS50889">
    <property type="entry name" value="S4"/>
    <property type="match status" value="1"/>
</dbReference>
<evidence type="ECO:0000256" key="3">
    <source>
        <dbReference type="ARBA" id="ARBA00023235"/>
    </source>
</evidence>
<dbReference type="Pfam" id="PF00849">
    <property type="entry name" value="PseudoU_synth_2"/>
    <property type="match status" value="1"/>
</dbReference>
<dbReference type="SUPFAM" id="SSF55174">
    <property type="entry name" value="Alpha-L RNA-binding motif"/>
    <property type="match status" value="1"/>
</dbReference>
<dbReference type="GO" id="GO:0003723">
    <property type="term" value="F:RNA binding"/>
    <property type="evidence" value="ECO:0007669"/>
    <property type="project" value="UniProtKB-KW"/>
</dbReference>
<comment type="caution">
    <text evidence="8">The sequence shown here is derived from an EMBL/GenBank/DDBJ whole genome shotgun (WGS) entry which is preliminary data.</text>
</comment>
<dbReference type="EMBL" id="JACRYT010000001">
    <property type="protein sequence ID" value="MBC6678636.1"/>
    <property type="molecule type" value="Genomic_DNA"/>
</dbReference>
<dbReference type="InterPro" id="IPR006145">
    <property type="entry name" value="PsdUridine_synth_RsuA/RluA"/>
</dbReference>
<evidence type="ECO:0000256" key="5">
    <source>
        <dbReference type="ARBA" id="ARBA00033164"/>
    </source>
</evidence>
<accession>A0A923NIJ0</accession>
<proteinExistence type="inferred from homology"/>
<evidence type="ECO:0000256" key="2">
    <source>
        <dbReference type="ARBA" id="ARBA00010876"/>
    </source>
</evidence>
<dbReference type="InterPro" id="IPR036986">
    <property type="entry name" value="S4_RNA-bd_sf"/>
</dbReference>
<dbReference type="GO" id="GO:0000455">
    <property type="term" value="P:enzyme-directed rRNA pseudouridine synthesis"/>
    <property type="evidence" value="ECO:0007669"/>
    <property type="project" value="UniProtKB-ARBA"/>
</dbReference>
<evidence type="ECO:0000259" key="7">
    <source>
        <dbReference type="SMART" id="SM00363"/>
    </source>
</evidence>
<dbReference type="PANTHER" id="PTHR21600">
    <property type="entry name" value="MITOCHONDRIAL RNA PSEUDOURIDINE SYNTHASE"/>
    <property type="match status" value="1"/>
</dbReference>
<dbReference type="RefSeq" id="WP_187301798.1">
    <property type="nucleotide sequence ID" value="NZ_JACRYT010000001.1"/>
</dbReference>
<keyword evidence="6" id="KW-0694">RNA-binding</keyword>
<dbReference type="GO" id="GO:0120159">
    <property type="term" value="F:rRNA pseudouridine synthase activity"/>
    <property type="evidence" value="ECO:0007669"/>
    <property type="project" value="UniProtKB-ARBA"/>
</dbReference>
<protein>
    <recommendedName>
        <fullName evidence="4">RNA pseudouridylate synthase</fullName>
    </recommendedName>
    <alternativeName>
        <fullName evidence="5">RNA-uridine isomerase</fullName>
    </alternativeName>
</protein>
<dbReference type="Gene3D" id="3.10.290.10">
    <property type="entry name" value="RNA-binding S4 domain"/>
    <property type="match status" value="1"/>
</dbReference>
<dbReference type="PANTHER" id="PTHR21600:SF83">
    <property type="entry name" value="PSEUDOURIDYLATE SYNTHASE RPUSD4, MITOCHONDRIAL"/>
    <property type="match status" value="1"/>
</dbReference>
<evidence type="ECO:0000256" key="4">
    <source>
        <dbReference type="ARBA" id="ARBA00031870"/>
    </source>
</evidence>
<dbReference type="SUPFAM" id="SSF55120">
    <property type="entry name" value="Pseudouridine synthase"/>
    <property type="match status" value="1"/>
</dbReference>
<dbReference type="InterPro" id="IPR020103">
    <property type="entry name" value="PsdUridine_synth_cat_dom_sf"/>
</dbReference>
<dbReference type="InterPro" id="IPR006224">
    <property type="entry name" value="PsdUridine_synth_RluA-like_CS"/>
</dbReference>
<evidence type="ECO:0000313" key="9">
    <source>
        <dbReference type="Proteomes" id="UP000602647"/>
    </source>
</evidence>
<dbReference type="InterPro" id="IPR002942">
    <property type="entry name" value="S4_RNA-bd"/>
</dbReference>
<dbReference type="AlphaFoldDB" id="A0A923NIJ0"/>
<gene>
    <name evidence="8" type="ORF">H9L42_02190</name>
</gene>
<organism evidence="8 9">
    <name type="scientific">Zhenpiania hominis</name>
    <dbReference type="NCBI Taxonomy" id="2763644"/>
    <lineage>
        <taxon>Bacteria</taxon>
        <taxon>Bacillati</taxon>
        <taxon>Bacillota</taxon>
        <taxon>Clostridia</taxon>
        <taxon>Peptostreptococcales</taxon>
        <taxon>Anaerovoracaceae</taxon>
        <taxon>Zhenpiania</taxon>
    </lineage>
</organism>
<dbReference type="PROSITE" id="PS01129">
    <property type="entry name" value="PSI_RLU"/>
    <property type="match status" value="1"/>
</dbReference>
<dbReference type="CDD" id="cd02869">
    <property type="entry name" value="PseudoU_synth_RluA_like"/>
    <property type="match status" value="1"/>
</dbReference>
<keyword evidence="3" id="KW-0413">Isomerase</keyword>
<comment type="catalytic activity">
    <reaction evidence="1">
        <text>a uridine in RNA = a pseudouridine in RNA</text>
        <dbReference type="Rhea" id="RHEA:48348"/>
        <dbReference type="Rhea" id="RHEA-COMP:12068"/>
        <dbReference type="Rhea" id="RHEA-COMP:12069"/>
        <dbReference type="ChEBI" id="CHEBI:65314"/>
        <dbReference type="ChEBI" id="CHEBI:65315"/>
    </reaction>
</comment>
<name>A0A923NIJ0_9FIRM</name>
<comment type="similarity">
    <text evidence="2">Belongs to the pseudouridine synthase RluA family.</text>
</comment>
<dbReference type="SMART" id="SM00363">
    <property type="entry name" value="S4"/>
    <property type="match status" value="1"/>
</dbReference>
<evidence type="ECO:0000256" key="1">
    <source>
        <dbReference type="ARBA" id="ARBA00000073"/>
    </source>
</evidence>
<dbReference type="Proteomes" id="UP000602647">
    <property type="component" value="Unassembled WGS sequence"/>
</dbReference>
<keyword evidence="9" id="KW-1185">Reference proteome</keyword>
<dbReference type="Gene3D" id="3.30.2350.10">
    <property type="entry name" value="Pseudouridine synthase"/>
    <property type="match status" value="1"/>
</dbReference>
<evidence type="ECO:0000256" key="6">
    <source>
        <dbReference type="PROSITE-ProRule" id="PRU00182"/>
    </source>
</evidence>
<sequence length="322" mass="36887">MVKLTISNNDSEQRLDRFLKKYLNHAPLSYIYKLIRKDVKVNGKRARIDTMLTEGDEIALYISEDEIRQLRKIKEKPAPKRQFGIAYEDENLIAAEKPFGLLTHGDSREKKNTLANQICGYLQQKGEYDPGEEKVFVPSPANRLDRNTTGLVLFGKNRQTLQALNQMIRQRGFVGKFYLTITAGEMREPMVLTDRMEKESGNNRIKVLPKDGERGKLMETIVRPLKTGKGFTLAEVELITGRTHQIRAHLKKAGFPVIGDGKYGDPAVNRKVKKTFQLTTQLLHAYKIRFERTDPALDYLEGREITAKLPGFFEGIKKELFD</sequence>
<dbReference type="InterPro" id="IPR050188">
    <property type="entry name" value="RluA_PseudoU_synthase"/>
</dbReference>
<dbReference type="CDD" id="cd00165">
    <property type="entry name" value="S4"/>
    <property type="match status" value="1"/>
</dbReference>